<dbReference type="EnsemblMetazoa" id="XM_024228709.1">
    <property type="protein sequence ID" value="XP_024084477.1"/>
    <property type="gene ID" value="LOC106669433"/>
</dbReference>
<keyword evidence="9" id="KW-1133">Transmembrane helix</keyword>
<evidence type="ECO:0000313" key="11">
    <source>
        <dbReference type="Proteomes" id="UP000494040"/>
    </source>
</evidence>
<dbReference type="Proteomes" id="UP000494040">
    <property type="component" value="Unassembled WGS sequence"/>
</dbReference>
<dbReference type="KEGG" id="clec:106669433"/>
<dbReference type="InterPro" id="IPR018108">
    <property type="entry name" value="MCP_transmembrane"/>
</dbReference>
<evidence type="ECO:0000256" key="5">
    <source>
        <dbReference type="ARBA" id="ARBA00022737"/>
    </source>
</evidence>
<feature type="transmembrane region" description="Helical" evidence="9">
    <location>
        <begin position="210"/>
        <end position="243"/>
    </location>
</feature>
<evidence type="ECO:0000256" key="7">
    <source>
        <dbReference type="PROSITE-ProRule" id="PRU00282"/>
    </source>
</evidence>
<dbReference type="GeneID" id="106669433"/>
<dbReference type="AlphaFoldDB" id="A0A8I6SUN7"/>
<dbReference type="PANTHER" id="PTHR24089">
    <property type="entry name" value="SOLUTE CARRIER FAMILY 25"/>
    <property type="match status" value="1"/>
</dbReference>
<dbReference type="Pfam" id="PF00153">
    <property type="entry name" value="Mito_carr"/>
    <property type="match status" value="3"/>
</dbReference>
<evidence type="ECO:0000256" key="9">
    <source>
        <dbReference type="SAM" id="Phobius"/>
    </source>
</evidence>
<feature type="transmembrane region" description="Helical" evidence="9">
    <location>
        <begin position="264"/>
        <end position="286"/>
    </location>
</feature>
<keyword evidence="6 7" id="KW-0472">Membrane</keyword>
<dbReference type="GO" id="GO:0055085">
    <property type="term" value="P:transmembrane transport"/>
    <property type="evidence" value="ECO:0007669"/>
    <property type="project" value="InterPro"/>
</dbReference>
<keyword evidence="5" id="KW-0677">Repeat</keyword>
<keyword evidence="3 8" id="KW-0813">Transport</keyword>
<evidence type="ECO:0000256" key="1">
    <source>
        <dbReference type="ARBA" id="ARBA00004141"/>
    </source>
</evidence>
<comment type="subcellular location">
    <subcellularLocation>
        <location evidence="1">Membrane</location>
        <topology evidence="1">Multi-pass membrane protein</topology>
    </subcellularLocation>
</comment>
<reference evidence="10" key="1">
    <citation type="submission" date="2022-01" db="UniProtKB">
        <authorList>
            <consortium name="EnsemblMetazoa"/>
        </authorList>
    </citation>
    <scope>IDENTIFICATION</scope>
</reference>
<feature type="transmembrane region" description="Helical" evidence="9">
    <location>
        <begin position="172"/>
        <end position="190"/>
    </location>
</feature>
<organism evidence="10 11">
    <name type="scientific">Cimex lectularius</name>
    <name type="common">Bed bug</name>
    <name type="synonym">Acanthia lectularia</name>
    <dbReference type="NCBI Taxonomy" id="79782"/>
    <lineage>
        <taxon>Eukaryota</taxon>
        <taxon>Metazoa</taxon>
        <taxon>Ecdysozoa</taxon>
        <taxon>Arthropoda</taxon>
        <taxon>Hexapoda</taxon>
        <taxon>Insecta</taxon>
        <taxon>Pterygota</taxon>
        <taxon>Neoptera</taxon>
        <taxon>Paraneoptera</taxon>
        <taxon>Hemiptera</taxon>
        <taxon>Heteroptera</taxon>
        <taxon>Panheteroptera</taxon>
        <taxon>Cimicomorpha</taxon>
        <taxon>Cimicidae</taxon>
        <taxon>Cimex</taxon>
    </lineage>
</organism>
<evidence type="ECO:0000256" key="2">
    <source>
        <dbReference type="ARBA" id="ARBA00006375"/>
    </source>
</evidence>
<keyword evidence="11" id="KW-1185">Reference proteome</keyword>
<dbReference type="SUPFAM" id="SSF103506">
    <property type="entry name" value="Mitochondrial carrier"/>
    <property type="match status" value="1"/>
</dbReference>
<evidence type="ECO:0000256" key="3">
    <source>
        <dbReference type="ARBA" id="ARBA00022448"/>
    </source>
</evidence>
<dbReference type="RefSeq" id="XP_024084477.1">
    <property type="nucleotide sequence ID" value="XM_024228709.1"/>
</dbReference>
<name>A0A8I6SUN7_CIMLE</name>
<dbReference type="RefSeq" id="XP_014254399.1">
    <property type="nucleotide sequence ID" value="XM_014398913.2"/>
</dbReference>
<protein>
    <recommendedName>
        <fullName evidence="12">Mitochondrial carrier protein</fullName>
    </recommendedName>
</protein>
<dbReference type="PRINTS" id="PR00926">
    <property type="entry name" value="MITOCARRIER"/>
</dbReference>
<keyword evidence="4 7" id="KW-0812">Transmembrane</keyword>
<dbReference type="OMA" id="ESPPFQE"/>
<dbReference type="InterPro" id="IPR023395">
    <property type="entry name" value="MCP_dom_sf"/>
</dbReference>
<dbReference type="PROSITE" id="PS50920">
    <property type="entry name" value="SOLCAR"/>
    <property type="match status" value="3"/>
</dbReference>
<evidence type="ECO:0000256" key="8">
    <source>
        <dbReference type="RuleBase" id="RU000488"/>
    </source>
</evidence>
<dbReference type="EnsemblMetazoa" id="XM_014398913.2">
    <property type="protein sequence ID" value="XP_014254399.1"/>
    <property type="gene ID" value="LOC106669433"/>
</dbReference>
<feature type="repeat" description="Solcar" evidence="7">
    <location>
        <begin position="24"/>
        <end position="107"/>
    </location>
</feature>
<proteinExistence type="inferred from homology"/>
<dbReference type="InterPro" id="IPR002067">
    <property type="entry name" value="MCP"/>
</dbReference>
<accession>A0A8I6SUN7</accession>
<dbReference type="GO" id="GO:0016020">
    <property type="term" value="C:membrane"/>
    <property type="evidence" value="ECO:0007669"/>
    <property type="project" value="UniProtKB-SubCell"/>
</dbReference>
<evidence type="ECO:0000256" key="6">
    <source>
        <dbReference type="ARBA" id="ARBA00023136"/>
    </source>
</evidence>
<feature type="repeat" description="Solcar" evidence="7">
    <location>
        <begin position="116"/>
        <end position="201"/>
    </location>
</feature>
<evidence type="ECO:0000313" key="10">
    <source>
        <dbReference type="EnsemblMetazoa" id="XP_024084477.1"/>
    </source>
</evidence>
<evidence type="ECO:0000256" key="4">
    <source>
        <dbReference type="ARBA" id="ARBA00022692"/>
    </source>
</evidence>
<evidence type="ECO:0008006" key="12">
    <source>
        <dbReference type="Google" id="ProtNLM"/>
    </source>
</evidence>
<sequence length="298" mass="33243">MPHDAISSKISVDSKESEELKYGVRVWKHLLAGSTAAIASRTVTAPLDRLKTIAQASSSKVTIYNGLRTMIKEGGISSMWRGNGINLVKAMPEVTIRFVTFNELKHVLVKDRTHELTTAERMIAGGVSGLIAHSIVHPIEVVKTRFILHNAGKQNNFTNTLIKGYKTEGYRFLFRGYVTSIFGILIFSSIDFSTYESLKKMYKKRYGPSAFGQEVVFCSMVSSVVAQSFAYPFAVIGVHLQTVGRPAKWRDIRKFVFSRGAEGLYRGFGIALLRGVPTFATAYFSYELILSMLNEQMI</sequence>
<comment type="similarity">
    <text evidence="2 8">Belongs to the mitochondrial carrier (TC 2.A.29) family.</text>
</comment>
<feature type="repeat" description="Solcar" evidence="7">
    <location>
        <begin position="214"/>
        <end position="292"/>
    </location>
</feature>
<dbReference type="Gene3D" id="1.50.40.10">
    <property type="entry name" value="Mitochondrial carrier domain"/>
    <property type="match status" value="1"/>
</dbReference>
<dbReference type="OrthoDB" id="6597910at2759"/>